<sequence length="395" mass="45492">MGSGPPKPTRSTQVQPTRTQPKDFSYSPLQSPDEIRVVTLVKGKRRQNPDSIQCYLAHGQLRPPTDAYLKTPRGRSCEAEGTVLLNGRLTQYKALSYEWGSCDNKETIFLNGCEFKVWRNLYNALCHLRSPKEDLVLWIDQLCINQNNLTERGHQLRKMSQIYRSAHGVVLWLGLSQRVAAQLKIVAEAGRFTEKPVEATMKEIYRCTIWRRAWIWQEIFFARNFLMQCGDQRVPGWYFVQTSIKLFPELRNMPMSPQSSDLSKGLPGVLALVALKHDEFDRTTRTSSFGNDLVELLLYAMADNVQCKNPRDFIYALMAIPDWKPGPWAYITTDYSAPLRQLYEETVRYAAAKSYKTKREDFALRLAKRLGLQIDAKSIEKLVEPILPPWRQHGT</sequence>
<dbReference type="OrthoDB" id="4300637at2759"/>
<proteinExistence type="predicted"/>
<protein>
    <recommendedName>
        <fullName evidence="2">Heterokaryon incompatibility domain-containing protein</fullName>
    </recommendedName>
</protein>
<dbReference type="EMBL" id="MDYM01000005">
    <property type="protein sequence ID" value="OQD66040.1"/>
    <property type="molecule type" value="Genomic_DNA"/>
</dbReference>
<feature type="domain" description="Heterokaryon incompatibility" evidence="2">
    <location>
        <begin position="92"/>
        <end position="218"/>
    </location>
</feature>
<organism evidence="3 4">
    <name type="scientific">Penicillium polonicum</name>
    <dbReference type="NCBI Taxonomy" id="60169"/>
    <lineage>
        <taxon>Eukaryota</taxon>
        <taxon>Fungi</taxon>
        <taxon>Dikarya</taxon>
        <taxon>Ascomycota</taxon>
        <taxon>Pezizomycotina</taxon>
        <taxon>Eurotiomycetes</taxon>
        <taxon>Eurotiomycetidae</taxon>
        <taxon>Eurotiales</taxon>
        <taxon>Aspergillaceae</taxon>
        <taxon>Penicillium</taxon>
    </lineage>
</organism>
<keyword evidence="4" id="KW-1185">Reference proteome</keyword>
<feature type="region of interest" description="Disordered" evidence="1">
    <location>
        <begin position="1"/>
        <end position="31"/>
    </location>
</feature>
<reference evidence="4" key="1">
    <citation type="journal article" date="2017" name="Nat. Microbiol.">
        <title>Global analysis of biosynthetic gene clusters reveals vast potential of secondary metabolite production in Penicillium species.</title>
        <authorList>
            <person name="Nielsen J.C."/>
            <person name="Grijseels S."/>
            <person name="Prigent S."/>
            <person name="Ji B."/>
            <person name="Dainat J."/>
            <person name="Nielsen K.F."/>
            <person name="Frisvad J.C."/>
            <person name="Workman M."/>
            <person name="Nielsen J."/>
        </authorList>
    </citation>
    <scope>NUCLEOTIDE SEQUENCE [LARGE SCALE GENOMIC DNA]</scope>
    <source>
        <strain evidence="4">IBT 4502</strain>
    </source>
</reference>
<feature type="compositionally biased region" description="Polar residues" evidence="1">
    <location>
        <begin position="9"/>
        <end position="19"/>
    </location>
</feature>
<dbReference type="AlphaFoldDB" id="A0A1V6NN09"/>
<dbReference type="Proteomes" id="UP000191408">
    <property type="component" value="Unassembled WGS sequence"/>
</dbReference>
<name>A0A1V6NN09_PENPO</name>
<dbReference type="InterPro" id="IPR052895">
    <property type="entry name" value="HetReg/Transcr_Mod"/>
</dbReference>
<dbReference type="InterPro" id="IPR010730">
    <property type="entry name" value="HET"/>
</dbReference>
<evidence type="ECO:0000313" key="3">
    <source>
        <dbReference type="EMBL" id="OQD66040.1"/>
    </source>
</evidence>
<evidence type="ECO:0000259" key="2">
    <source>
        <dbReference type="Pfam" id="PF06985"/>
    </source>
</evidence>
<dbReference type="PANTHER" id="PTHR24148">
    <property type="entry name" value="ANKYRIN REPEAT DOMAIN-CONTAINING PROTEIN 39 HOMOLOG-RELATED"/>
    <property type="match status" value="1"/>
</dbReference>
<dbReference type="PANTHER" id="PTHR24148:SF64">
    <property type="entry name" value="HETEROKARYON INCOMPATIBILITY DOMAIN-CONTAINING PROTEIN"/>
    <property type="match status" value="1"/>
</dbReference>
<accession>A0A1V6NN09</accession>
<comment type="caution">
    <text evidence="3">The sequence shown here is derived from an EMBL/GenBank/DDBJ whole genome shotgun (WGS) entry which is preliminary data.</text>
</comment>
<gene>
    <name evidence="3" type="ORF">PENPOL_c005G03019</name>
</gene>
<evidence type="ECO:0000256" key="1">
    <source>
        <dbReference type="SAM" id="MobiDB-lite"/>
    </source>
</evidence>
<dbReference type="Pfam" id="PF06985">
    <property type="entry name" value="HET"/>
    <property type="match status" value="1"/>
</dbReference>
<dbReference type="STRING" id="60169.A0A1V6NN09"/>
<evidence type="ECO:0000313" key="4">
    <source>
        <dbReference type="Proteomes" id="UP000191408"/>
    </source>
</evidence>